<feature type="region of interest" description="Disordered" evidence="1">
    <location>
        <begin position="13"/>
        <end position="78"/>
    </location>
</feature>
<evidence type="ECO:0000313" key="3">
    <source>
        <dbReference type="Proteomes" id="UP000887013"/>
    </source>
</evidence>
<dbReference type="Proteomes" id="UP000887013">
    <property type="component" value="Unassembled WGS sequence"/>
</dbReference>
<name>A0A8X6NQS3_NEPPI</name>
<evidence type="ECO:0000313" key="2">
    <source>
        <dbReference type="EMBL" id="GFT27714.1"/>
    </source>
</evidence>
<protein>
    <submittedName>
        <fullName evidence="2">Uncharacterized protein</fullName>
    </submittedName>
</protein>
<feature type="compositionally biased region" description="Polar residues" evidence="1">
    <location>
        <begin position="49"/>
        <end position="78"/>
    </location>
</feature>
<reference evidence="2" key="1">
    <citation type="submission" date="2020-08" db="EMBL/GenBank/DDBJ databases">
        <title>Multicomponent nature underlies the extraordinary mechanical properties of spider dragline silk.</title>
        <authorList>
            <person name="Kono N."/>
            <person name="Nakamura H."/>
            <person name="Mori M."/>
            <person name="Yoshida Y."/>
            <person name="Ohtoshi R."/>
            <person name="Malay A.D."/>
            <person name="Moran D.A.P."/>
            <person name="Tomita M."/>
            <person name="Numata K."/>
            <person name="Arakawa K."/>
        </authorList>
    </citation>
    <scope>NUCLEOTIDE SEQUENCE</scope>
</reference>
<dbReference type="EMBL" id="BMAW01107121">
    <property type="protein sequence ID" value="GFT27714.1"/>
    <property type="molecule type" value="Genomic_DNA"/>
</dbReference>
<keyword evidence="3" id="KW-1185">Reference proteome</keyword>
<gene>
    <name evidence="2" type="ORF">NPIL_282971</name>
</gene>
<evidence type="ECO:0000256" key="1">
    <source>
        <dbReference type="SAM" id="MobiDB-lite"/>
    </source>
</evidence>
<accession>A0A8X6NQS3</accession>
<dbReference type="AlphaFoldDB" id="A0A8X6NQS3"/>
<proteinExistence type="predicted"/>
<sequence>MMQFTAQVELLHKMHLSDPSETDLDSEVSVEKKFETNQPTSTRIDKWENSTGHINTGETSSSSDLRQAGNTPLGQTKG</sequence>
<comment type="caution">
    <text evidence="2">The sequence shown here is derived from an EMBL/GenBank/DDBJ whole genome shotgun (WGS) entry which is preliminary data.</text>
</comment>
<organism evidence="2 3">
    <name type="scientific">Nephila pilipes</name>
    <name type="common">Giant wood spider</name>
    <name type="synonym">Nephila maculata</name>
    <dbReference type="NCBI Taxonomy" id="299642"/>
    <lineage>
        <taxon>Eukaryota</taxon>
        <taxon>Metazoa</taxon>
        <taxon>Ecdysozoa</taxon>
        <taxon>Arthropoda</taxon>
        <taxon>Chelicerata</taxon>
        <taxon>Arachnida</taxon>
        <taxon>Araneae</taxon>
        <taxon>Araneomorphae</taxon>
        <taxon>Entelegynae</taxon>
        <taxon>Araneoidea</taxon>
        <taxon>Nephilidae</taxon>
        <taxon>Nephila</taxon>
    </lineage>
</organism>